<gene>
    <name evidence="1" type="ORF">I7730_16120</name>
</gene>
<dbReference type="EMBL" id="DACRBY010000020">
    <property type="protein sequence ID" value="HAS8541310.1"/>
    <property type="molecule type" value="Genomic_DNA"/>
</dbReference>
<dbReference type="AlphaFoldDB" id="A0A8H9N1X5"/>
<organism evidence="1">
    <name type="scientific">Vibrio vulnificus</name>
    <dbReference type="NCBI Taxonomy" id="672"/>
    <lineage>
        <taxon>Bacteria</taxon>
        <taxon>Pseudomonadati</taxon>
        <taxon>Pseudomonadota</taxon>
        <taxon>Gammaproteobacteria</taxon>
        <taxon>Vibrionales</taxon>
        <taxon>Vibrionaceae</taxon>
        <taxon>Vibrio</taxon>
    </lineage>
</organism>
<protein>
    <submittedName>
        <fullName evidence="1">Uncharacterized protein</fullName>
    </submittedName>
</protein>
<sequence>MTTQSFTKSPLRELKGAAEDYGFDGQTDELEAVDANEIAKEVADATNSELIWDCIKPGWA</sequence>
<reference evidence="1" key="1">
    <citation type="journal article" date="2018" name="Genome Biol.">
        <title>SKESA: strategic k-mer extension for scrupulous assemblies.</title>
        <authorList>
            <person name="Souvorov A."/>
            <person name="Agarwala R."/>
            <person name="Lipman D.J."/>
        </authorList>
    </citation>
    <scope>NUCLEOTIDE SEQUENCE</scope>
    <source>
        <strain evidence="1">BCW_3452</strain>
    </source>
</reference>
<name>A0A8H9N1X5_VIBVL</name>
<reference evidence="1" key="2">
    <citation type="submission" date="2019-01" db="EMBL/GenBank/DDBJ databases">
        <authorList>
            <consortium name="NCBI Pathogen Detection Project"/>
        </authorList>
    </citation>
    <scope>NUCLEOTIDE SEQUENCE</scope>
    <source>
        <strain evidence="1">BCW_3452</strain>
    </source>
</reference>
<comment type="caution">
    <text evidence="1">The sequence shown here is derived from an EMBL/GenBank/DDBJ whole genome shotgun (WGS) entry which is preliminary data.</text>
</comment>
<accession>A0A8H9N1X5</accession>
<dbReference type="Proteomes" id="UP000863257">
    <property type="component" value="Unassembled WGS sequence"/>
</dbReference>
<evidence type="ECO:0000313" key="1">
    <source>
        <dbReference type="EMBL" id="HAS8541310.1"/>
    </source>
</evidence>
<proteinExistence type="predicted"/>